<protein>
    <submittedName>
        <fullName evidence="1">Uncharacterized protein</fullName>
    </submittedName>
</protein>
<dbReference type="Proteomes" id="UP000295344">
    <property type="component" value="Unassembled WGS sequence"/>
</dbReference>
<dbReference type="AlphaFoldDB" id="A0A4R7FJ36"/>
<comment type="caution">
    <text evidence="1">The sequence shown here is derived from an EMBL/GenBank/DDBJ whole genome shotgun (WGS) entry which is preliminary data.</text>
</comment>
<sequence length="51" mass="5702">MSDTERVWVRNRETLATRSVLVAEAGLLGDAWEQITTAQAAAVHIEGREHR</sequence>
<name>A0A4R7FJ36_9MICO</name>
<keyword evidence="2" id="KW-1185">Reference proteome</keyword>
<gene>
    <name evidence="1" type="ORF">CLV52_3033</name>
</gene>
<organism evidence="1 2">
    <name type="scientific">Amnibacterium kyonggiense</name>
    <dbReference type="NCBI Taxonomy" id="595671"/>
    <lineage>
        <taxon>Bacteria</taxon>
        <taxon>Bacillati</taxon>
        <taxon>Actinomycetota</taxon>
        <taxon>Actinomycetes</taxon>
        <taxon>Micrococcales</taxon>
        <taxon>Microbacteriaceae</taxon>
        <taxon>Amnibacterium</taxon>
    </lineage>
</organism>
<proteinExistence type="predicted"/>
<evidence type="ECO:0000313" key="1">
    <source>
        <dbReference type="EMBL" id="TDS75922.1"/>
    </source>
</evidence>
<reference evidence="1 2" key="1">
    <citation type="submission" date="2019-03" db="EMBL/GenBank/DDBJ databases">
        <title>Genomic Encyclopedia of Archaeal and Bacterial Type Strains, Phase II (KMG-II): from individual species to whole genera.</title>
        <authorList>
            <person name="Goeker M."/>
        </authorList>
    </citation>
    <scope>NUCLEOTIDE SEQUENCE [LARGE SCALE GENOMIC DNA]</scope>
    <source>
        <strain evidence="1 2">DSM 24782</strain>
    </source>
</reference>
<accession>A0A4R7FJ36</accession>
<dbReference type="RefSeq" id="WP_162850872.1">
    <property type="nucleotide sequence ID" value="NZ_BAAARP010000001.1"/>
</dbReference>
<evidence type="ECO:0000313" key="2">
    <source>
        <dbReference type="Proteomes" id="UP000295344"/>
    </source>
</evidence>
<dbReference type="EMBL" id="SOAM01000003">
    <property type="protein sequence ID" value="TDS75922.1"/>
    <property type="molecule type" value="Genomic_DNA"/>
</dbReference>